<dbReference type="EMBL" id="CAAJGR010000032">
    <property type="protein sequence ID" value="VHO06353.1"/>
    <property type="molecule type" value="Genomic_DNA"/>
</dbReference>
<gene>
    <name evidence="1" type="ORF">BAL341_3377</name>
</gene>
<proteinExistence type="predicted"/>
<dbReference type="AlphaFoldDB" id="A0A486XVG1"/>
<protein>
    <submittedName>
        <fullName evidence="1">Uncharacterized protein</fullName>
    </submittedName>
</protein>
<organism evidence="1">
    <name type="scientific">Rheinheimera sp. BAL341</name>
    <dbReference type="NCBI Taxonomy" id="1708203"/>
    <lineage>
        <taxon>Bacteria</taxon>
        <taxon>Pseudomonadati</taxon>
        <taxon>Pseudomonadota</taxon>
        <taxon>Gammaproteobacteria</taxon>
        <taxon>Chromatiales</taxon>
        <taxon>Chromatiaceae</taxon>
        <taxon>Rheinheimera</taxon>
    </lineage>
</organism>
<evidence type="ECO:0000313" key="1">
    <source>
        <dbReference type="EMBL" id="VHO06353.1"/>
    </source>
</evidence>
<accession>A0A486XVG1</accession>
<name>A0A486XVG1_9GAMM</name>
<reference evidence="1" key="1">
    <citation type="submission" date="2019-04" db="EMBL/GenBank/DDBJ databases">
        <authorList>
            <person name="Brambilla D."/>
        </authorList>
    </citation>
    <scope>NUCLEOTIDE SEQUENCE</scope>
    <source>
        <strain evidence="1">BAL1</strain>
    </source>
</reference>
<sequence>MVAPDTSYLGLALQALQPALLTMAMATKPAQLMLNNGLLQERSARPICC</sequence>